<dbReference type="EMBL" id="QPFP01000127">
    <property type="protein sequence ID" value="TEB20964.1"/>
    <property type="molecule type" value="Genomic_DNA"/>
</dbReference>
<keyword evidence="4" id="KW-1185">Reference proteome</keyword>
<accession>A0A4Y7SH92</accession>
<keyword evidence="2" id="KW-0812">Transmembrane</keyword>
<reference evidence="3 4" key="1">
    <citation type="journal article" date="2019" name="Nat. Ecol. Evol.">
        <title>Megaphylogeny resolves global patterns of mushroom evolution.</title>
        <authorList>
            <person name="Varga T."/>
            <person name="Krizsan K."/>
            <person name="Foldi C."/>
            <person name="Dima B."/>
            <person name="Sanchez-Garcia M."/>
            <person name="Sanchez-Ramirez S."/>
            <person name="Szollosi G.J."/>
            <person name="Szarkandi J.G."/>
            <person name="Papp V."/>
            <person name="Albert L."/>
            <person name="Andreopoulos W."/>
            <person name="Angelini C."/>
            <person name="Antonin V."/>
            <person name="Barry K.W."/>
            <person name="Bougher N.L."/>
            <person name="Buchanan P."/>
            <person name="Buyck B."/>
            <person name="Bense V."/>
            <person name="Catcheside P."/>
            <person name="Chovatia M."/>
            <person name="Cooper J."/>
            <person name="Damon W."/>
            <person name="Desjardin D."/>
            <person name="Finy P."/>
            <person name="Geml J."/>
            <person name="Haridas S."/>
            <person name="Hughes K."/>
            <person name="Justo A."/>
            <person name="Karasinski D."/>
            <person name="Kautmanova I."/>
            <person name="Kiss B."/>
            <person name="Kocsube S."/>
            <person name="Kotiranta H."/>
            <person name="LaButti K.M."/>
            <person name="Lechner B.E."/>
            <person name="Liimatainen K."/>
            <person name="Lipzen A."/>
            <person name="Lukacs Z."/>
            <person name="Mihaltcheva S."/>
            <person name="Morgado L.N."/>
            <person name="Niskanen T."/>
            <person name="Noordeloos M.E."/>
            <person name="Ohm R.A."/>
            <person name="Ortiz-Santana B."/>
            <person name="Ovrebo C."/>
            <person name="Racz N."/>
            <person name="Riley R."/>
            <person name="Savchenko A."/>
            <person name="Shiryaev A."/>
            <person name="Soop K."/>
            <person name="Spirin V."/>
            <person name="Szebenyi C."/>
            <person name="Tomsovsky M."/>
            <person name="Tulloss R.E."/>
            <person name="Uehling J."/>
            <person name="Grigoriev I.V."/>
            <person name="Vagvolgyi C."/>
            <person name="Papp T."/>
            <person name="Martin F.M."/>
            <person name="Miettinen O."/>
            <person name="Hibbett D.S."/>
            <person name="Nagy L.G."/>
        </authorList>
    </citation>
    <scope>NUCLEOTIDE SEQUENCE [LARGE SCALE GENOMIC DNA]</scope>
    <source>
        <strain evidence="3 4">FP101781</strain>
    </source>
</reference>
<evidence type="ECO:0000256" key="1">
    <source>
        <dbReference type="SAM" id="MobiDB-lite"/>
    </source>
</evidence>
<evidence type="ECO:0000256" key="2">
    <source>
        <dbReference type="SAM" id="Phobius"/>
    </source>
</evidence>
<dbReference type="AlphaFoldDB" id="A0A4Y7SH92"/>
<protein>
    <submittedName>
        <fullName evidence="3">Uncharacterized protein</fullName>
    </submittedName>
</protein>
<keyword evidence="2" id="KW-0472">Membrane</keyword>
<gene>
    <name evidence="3" type="ORF">FA13DRAFT_1742504</name>
</gene>
<feature type="compositionally biased region" description="Basic and acidic residues" evidence="1">
    <location>
        <begin position="14"/>
        <end position="25"/>
    </location>
</feature>
<evidence type="ECO:0000313" key="3">
    <source>
        <dbReference type="EMBL" id="TEB20964.1"/>
    </source>
</evidence>
<name>A0A4Y7SH92_COPMI</name>
<comment type="caution">
    <text evidence="3">The sequence shown here is derived from an EMBL/GenBank/DDBJ whole genome shotgun (WGS) entry which is preliminary data.</text>
</comment>
<evidence type="ECO:0000313" key="4">
    <source>
        <dbReference type="Proteomes" id="UP000298030"/>
    </source>
</evidence>
<feature type="transmembrane region" description="Helical" evidence="2">
    <location>
        <begin position="59"/>
        <end position="79"/>
    </location>
</feature>
<sequence length="81" mass="8773">MGDSGEPSGTLASSKREESPTHDVWRPTTPFKAEFRERTNLIHFASSNMGKHGRKSDTPVIWALIVQPFGAGGVISAYGTL</sequence>
<proteinExistence type="predicted"/>
<feature type="region of interest" description="Disordered" evidence="1">
    <location>
        <begin position="1"/>
        <end position="30"/>
    </location>
</feature>
<organism evidence="3 4">
    <name type="scientific">Coprinellus micaceus</name>
    <name type="common">Glistening ink-cap mushroom</name>
    <name type="synonym">Coprinus micaceus</name>
    <dbReference type="NCBI Taxonomy" id="71717"/>
    <lineage>
        <taxon>Eukaryota</taxon>
        <taxon>Fungi</taxon>
        <taxon>Dikarya</taxon>
        <taxon>Basidiomycota</taxon>
        <taxon>Agaricomycotina</taxon>
        <taxon>Agaricomycetes</taxon>
        <taxon>Agaricomycetidae</taxon>
        <taxon>Agaricales</taxon>
        <taxon>Agaricineae</taxon>
        <taxon>Psathyrellaceae</taxon>
        <taxon>Coprinellus</taxon>
    </lineage>
</organism>
<dbReference type="Proteomes" id="UP000298030">
    <property type="component" value="Unassembled WGS sequence"/>
</dbReference>
<keyword evidence="2" id="KW-1133">Transmembrane helix</keyword>